<dbReference type="Gene3D" id="1.10.1740.10">
    <property type="match status" value="1"/>
</dbReference>
<dbReference type="NCBIfam" id="TIGR02983">
    <property type="entry name" value="SigE-fam_strep"/>
    <property type="match status" value="1"/>
</dbReference>
<evidence type="ECO:0000256" key="5">
    <source>
        <dbReference type="ARBA" id="ARBA00023163"/>
    </source>
</evidence>
<dbReference type="InterPro" id="IPR036388">
    <property type="entry name" value="WH-like_DNA-bd_sf"/>
</dbReference>
<evidence type="ECO:0000256" key="3">
    <source>
        <dbReference type="ARBA" id="ARBA00023082"/>
    </source>
</evidence>
<dbReference type="AlphaFoldDB" id="A0A7W3LZF7"/>
<evidence type="ECO:0000256" key="2">
    <source>
        <dbReference type="ARBA" id="ARBA00023015"/>
    </source>
</evidence>
<comment type="similarity">
    <text evidence="1">Belongs to the sigma-70 factor family. ECF subfamily.</text>
</comment>
<evidence type="ECO:0000259" key="6">
    <source>
        <dbReference type="Pfam" id="PF04542"/>
    </source>
</evidence>
<comment type="caution">
    <text evidence="8">The sequence shown here is derived from an EMBL/GenBank/DDBJ whole genome shotgun (WGS) entry which is preliminary data.</text>
</comment>
<keyword evidence="9" id="KW-1185">Reference proteome</keyword>
<dbReference type="GO" id="GO:0006352">
    <property type="term" value="P:DNA-templated transcription initiation"/>
    <property type="evidence" value="ECO:0007669"/>
    <property type="project" value="InterPro"/>
</dbReference>
<organism evidence="8 9">
    <name type="scientific">Actinomadura namibiensis</name>
    <dbReference type="NCBI Taxonomy" id="182080"/>
    <lineage>
        <taxon>Bacteria</taxon>
        <taxon>Bacillati</taxon>
        <taxon>Actinomycetota</taxon>
        <taxon>Actinomycetes</taxon>
        <taxon>Streptosporangiales</taxon>
        <taxon>Thermomonosporaceae</taxon>
        <taxon>Actinomadura</taxon>
    </lineage>
</organism>
<evidence type="ECO:0000313" key="8">
    <source>
        <dbReference type="EMBL" id="MBA8957038.1"/>
    </source>
</evidence>
<reference evidence="8 9" key="1">
    <citation type="submission" date="2020-08" db="EMBL/GenBank/DDBJ databases">
        <title>Genomic Encyclopedia of Type Strains, Phase IV (KMG-IV): sequencing the most valuable type-strain genomes for metagenomic binning, comparative biology and taxonomic classification.</title>
        <authorList>
            <person name="Goeker M."/>
        </authorList>
    </citation>
    <scope>NUCLEOTIDE SEQUENCE [LARGE SCALE GENOMIC DNA]</scope>
    <source>
        <strain evidence="8 9">DSM 44197</strain>
    </source>
</reference>
<dbReference type="InterPro" id="IPR039425">
    <property type="entry name" value="RNA_pol_sigma-70-like"/>
</dbReference>
<dbReference type="InterPro" id="IPR013325">
    <property type="entry name" value="RNA_pol_sigma_r2"/>
</dbReference>
<dbReference type="EMBL" id="JACJIA010000019">
    <property type="protein sequence ID" value="MBA8957038.1"/>
    <property type="molecule type" value="Genomic_DNA"/>
</dbReference>
<dbReference type="CDD" id="cd06171">
    <property type="entry name" value="Sigma70_r4"/>
    <property type="match status" value="1"/>
</dbReference>
<dbReference type="GO" id="GO:0016987">
    <property type="term" value="F:sigma factor activity"/>
    <property type="evidence" value="ECO:0007669"/>
    <property type="project" value="UniProtKB-KW"/>
</dbReference>
<dbReference type="Proteomes" id="UP000572680">
    <property type="component" value="Unassembled WGS sequence"/>
</dbReference>
<protein>
    <submittedName>
        <fullName evidence="8">RNA polymerase sigma-70 factor (Sigma-E family)</fullName>
    </submittedName>
</protein>
<evidence type="ECO:0000313" key="9">
    <source>
        <dbReference type="Proteomes" id="UP000572680"/>
    </source>
</evidence>
<feature type="domain" description="RNA polymerase sigma-70 region 2" evidence="6">
    <location>
        <begin position="15"/>
        <end position="75"/>
    </location>
</feature>
<dbReference type="InterPro" id="IPR013324">
    <property type="entry name" value="RNA_pol_sigma_r3/r4-like"/>
</dbReference>
<dbReference type="Pfam" id="PF08281">
    <property type="entry name" value="Sigma70_r4_2"/>
    <property type="match status" value="1"/>
</dbReference>
<dbReference type="InterPro" id="IPR014284">
    <property type="entry name" value="RNA_pol_sigma-70_dom"/>
</dbReference>
<keyword evidence="3" id="KW-0731">Sigma factor</keyword>
<keyword evidence="4" id="KW-0238">DNA-binding</keyword>
<name>A0A7W3LZF7_ACTNM</name>
<gene>
    <name evidence="8" type="ORF">HNR61_008728</name>
</gene>
<dbReference type="GO" id="GO:0003677">
    <property type="term" value="F:DNA binding"/>
    <property type="evidence" value="ECO:0007669"/>
    <property type="project" value="UniProtKB-KW"/>
</dbReference>
<dbReference type="InterPro" id="IPR014325">
    <property type="entry name" value="RNA_pol_sigma-E_actinobac"/>
</dbReference>
<dbReference type="SUPFAM" id="SSF88659">
    <property type="entry name" value="Sigma3 and sigma4 domains of RNA polymerase sigma factors"/>
    <property type="match status" value="1"/>
</dbReference>
<dbReference type="InterPro" id="IPR007627">
    <property type="entry name" value="RNA_pol_sigma70_r2"/>
</dbReference>
<dbReference type="Gene3D" id="1.10.10.10">
    <property type="entry name" value="Winged helix-like DNA-binding domain superfamily/Winged helix DNA-binding domain"/>
    <property type="match status" value="1"/>
</dbReference>
<dbReference type="InterPro" id="IPR013249">
    <property type="entry name" value="RNA_pol_sigma70_r4_t2"/>
</dbReference>
<evidence type="ECO:0000256" key="4">
    <source>
        <dbReference type="ARBA" id="ARBA00023125"/>
    </source>
</evidence>
<dbReference type="PANTHER" id="PTHR43133">
    <property type="entry name" value="RNA POLYMERASE ECF-TYPE SIGMA FACTO"/>
    <property type="match status" value="1"/>
</dbReference>
<dbReference type="PANTHER" id="PTHR43133:SF50">
    <property type="entry name" value="ECF RNA POLYMERASE SIGMA FACTOR SIGM"/>
    <property type="match status" value="1"/>
</dbReference>
<accession>A0A7W3LZF7</accession>
<proteinExistence type="inferred from homology"/>
<feature type="domain" description="RNA polymerase sigma factor 70 region 4 type 2" evidence="7">
    <location>
        <begin position="106"/>
        <end position="156"/>
    </location>
</feature>
<dbReference type="RefSeq" id="WP_182848898.1">
    <property type="nucleotide sequence ID" value="NZ_BAAALP010000017.1"/>
</dbReference>
<evidence type="ECO:0000259" key="7">
    <source>
        <dbReference type="Pfam" id="PF08281"/>
    </source>
</evidence>
<keyword evidence="5" id="KW-0804">Transcription</keyword>
<dbReference type="NCBIfam" id="TIGR02937">
    <property type="entry name" value="sigma70-ECF"/>
    <property type="match status" value="1"/>
</dbReference>
<sequence>MHHSPNHEFARYVTAIRSHLRHRAFLLCRDWHEADDLVQRTLIKIFLRWETLDRRDELSAYARTVMVRTFINHRAAPGRSREFLTDQIPEPEPKPGGQEQVVDRILLLDKLAELGPRQRAVIVLRYWENLTVKETAEALSCSPATVRSQTFRALTNLRALLRHDLGPREVNGQDPM</sequence>
<dbReference type="Pfam" id="PF04542">
    <property type="entry name" value="Sigma70_r2"/>
    <property type="match status" value="1"/>
</dbReference>
<evidence type="ECO:0000256" key="1">
    <source>
        <dbReference type="ARBA" id="ARBA00010641"/>
    </source>
</evidence>
<dbReference type="SUPFAM" id="SSF88946">
    <property type="entry name" value="Sigma2 domain of RNA polymerase sigma factors"/>
    <property type="match status" value="1"/>
</dbReference>
<keyword evidence="2" id="KW-0805">Transcription regulation</keyword>